<feature type="region of interest" description="Disordered" evidence="2">
    <location>
        <begin position="124"/>
        <end position="159"/>
    </location>
</feature>
<dbReference type="GO" id="GO:0016020">
    <property type="term" value="C:membrane"/>
    <property type="evidence" value="ECO:0007669"/>
    <property type="project" value="InterPro"/>
</dbReference>
<feature type="non-terminal residue" evidence="4">
    <location>
        <position position="265"/>
    </location>
</feature>
<feature type="domain" description="Opioid growth factor receptor (OGFr) conserved" evidence="3">
    <location>
        <begin position="54"/>
        <end position="122"/>
    </location>
</feature>
<evidence type="ECO:0000256" key="1">
    <source>
        <dbReference type="ARBA" id="ARBA00010365"/>
    </source>
</evidence>
<accession>A0A6A6EQN3</accession>
<dbReference type="EMBL" id="ML994611">
    <property type="protein sequence ID" value="KAF2194497.1"/>
    <property type="molecule type" value="Genomic_DNA"/>
</dbReference>
<comment type="similarity">
    <text evidence="1">Belongs to the opioid growth factor receptor family.</text>
</comment>
<evidence type="ECO:0000313" key="5">
    <source>
        <dbReference type="Proteomes" id="UP000800200"/>
    </source>
</evidence>
<name>A0A6A6EQN3_9PEZI</name>
<dbReference type="InterPro" id="IPR006757">
    <property type="entry name" value="OGF_rcpt"/>
</dbReference>
<gene>
    <name evidence="4" type="ORF">K469DRAFT_460116</name>
</gene>
<feature type="compositionally biased region" description="Polar residues" evidence="2">
    <location>
        <begin position="143"/>
        <end position="157"/>
    </location>
</feature>
<evidence type="ECO:0000259" key="3">
    <source>
        <dbReference type="Pfam" id="PF04664"/>
    </source>
</evidence>
<organism evidence="4 5">
    <name type="scientific">Zopfia rhizophila CBS 207.26</name>
    <dbReference type="NCBI Taxonomy" id="1314779"/>
    <lineage>
        <taxon>Eukaryota</taxon>
        <taxon>Fungi</taxon>
        <taxon>Dikarya</taxon>
        <taxon>Ascomycota</taxon>
        <taxon>Pezizomycotina</taxon>
        <taxon>Dothideomycetes</taxon>
        <taxon>Dothideomycetes incertae sedis</taxon>
        <taxon>Zopfiaceae</taxon>
        <taxon>Zopfia</taxon>
    </lineage>
</organism>
<protein>
    <recommendedName>
        <fullName evidence="3">Opioid growth factor receptor (OGFr) conserved domain-containing protein</fullName>
    </recommendedName>
</protein>
<evidence type="ECO:0000313" key="4">
    <source>
        <dbReference type="EMBL" id="KAF2194497.1"/>
    </source>
</evidence>
<dbReference type="Pfam" id="PF04664">
    <property type="entry name" value="OGFr_N"/>
    <property type="match status" value="1"/>
</dbReference>
<dbReference type="GO" id="GO:0140625">
    <property type="term" value="F:opioid growth factor receptor activity"/>
    <property type="evidence" value="ECO:0007669"/>
    <property type="project" value="InterPro"/>
</dbReference>
<dbReference type="InterPro" id="IPR039574">
    <property type="entry name" value="OGFr"/>
</dbReference>
<dbReference type="AlphaFoldDB" id="A0A6A6EQN3"/>
<sequence>TSSNKRFKLKGPTMDSEGAQLPKTPLLIDFYDPAVKGKDAKGRTLHSILAWEDMRLERCHDYIQMLFPLPEGSPFNIEAPIIDREVLEAFRSRSELRVRLRQSFERILQFYGFVLQKEYEGEGADDVQETASTPEDAPEIRNDSQSSKPAASNQATDKNVIEKTLKEPVACKIDFAPHWREAARNWVLPFDHNHLRITRILRSLRVLGLQKECEAFYAVLKDVYTHSSINDRTMMYWRNAFKAPLHMAPDGEKVYWLKKWVEGQE</sequence>
<feature type="non-terminal residue" evidence="4">
    <location>
        <position position="1"/>
    </location>
</feature>
<dbReference type="OrthoDB" id="9030204at2759"/>
<dbReference type="PANTHER" id="PTHR14015:SF2">
    <property type="entry name" value="OPIOID GROWTH FACTOR RECEPTOR (OGFR) CONSERVED DOMAIN-CONTAINING PROTEIN"/>
    <property type="match status" value="1"/>
</dbReference>
<proteinExistence type="inferred from homology"/>
<reference evidence="4" key="1">
    <citation type="journal article" date="2020" name="Stud. Mycol.">
        <title>101 Dothideomycetes genomes: a test case for predicting lifestyles and emergence of pathogens.</title>
        <authorList>
            <person name="Haridas S."/>
            <person name="Albert R."/>
            <person name="Binder M."/>
            <person name="Bloem J."/>
            <person name="Labutti K."/>
            <person name="Salamov A."/>
            <person name="Andreopoulos B."/>
            <person name="Baker S."/>
            <person name="Barry K."/>
            <person name="Bills G."/>
            <person name="Bluhm B."/>
            <person name="Cannon C."/>
            <person name="Castanera R."/>
            <person name="Culley D."/>
            <person name="Daum C."/>
            <person name="Ezra D."/>
            <person name="Gonzalez J."/>
            <person name="Henrissat B."/>
            <person name="Kuo A."/>
            <person name="Liang C."/>
            <person name="Lipzen A."/>
            <person name="Lutzoni F."/>
            <person name="Magnuson J."/>
            <person name="Mondo S."/>
            <person name="Nolan M."/>
            <person name="Ohm R."/>
            <person name="Pangilinan J."/>
            <person name="Park H.-J."/>
            <person name="Ramirez L."/>
            <person name="Alfaro M."/>
            <person name="Sun H."/>
            <person name="Tritt A."/>
            <person name="Yoshinaga Y."/>
            <person name="Zwiers L.-H."/>
            <person name="Turgeon B."/>
            <person name="Goodwin S."/>
            <person name="Spatafora J."/>
            <person name="Crous P."/>
            <person name="Grigoriev I."/>
        </authorList>
    </citation>
    <scope>NUCLEOTIDE SEQUENCE</scope>
    <source>
        <strain evidence="4">CBS 207.26</strain>
    </source>
</reference>
<evidence type="ECO:0000256" key="2">
    <source>
        <dbReference type="SAM" id="MobiDB-lite"/>
    </source>
</evidence>
<dbReference type="Proteomes" id="UP000800200">
    <property type="component" value="Unassembled WGS sequence"/>
</dbReference>
<keyword evidence="5" id="KW-1185">Reference proteome</keyword>
<dbReference type="PANTHER" id="PTHR14015">
    <property type="entry name" value="OPIOID GROWTH FACTOR RECEPTOR OGFR ZETA-TYPE OPIOID RECEPTOR"/>
    <property type="match status" value="1"/>
</dbReference>